<dbReference type="Gene3D" id="3.40.50.300">
    <property type="entry name" value="P-loop containing nucleotide triphosphate hydrolases"/>
    <property type="match status" value="1"/>
</dbReference>
<dbReference type="GO" id="GO:1903805">
    <property type="term" value="P:L-valine import across plasma membrane"/>
    <property type="evidence" value="ECO:0007669"/>
    <property type="project" value="TreeGrafter"/>
</dbReference>
<dbReference type="EMBL" id="LVYV01000012">
    <property type="protein sequence ID" value="KZD23023.1"/>
    <property type="molecule type" value="Genomic_DNA"/>
</dbReference>
<keyword evidence="2" id="KW-0547">Nucleotide-binding</keyword>
<dbReference type="PANTHER" id="PTHR45772:SF7">
    <property type="entry name" value="AMINO ACID ABC TRANSPORTER ATP-BINDING PROTEIN"/>
    <property type="match status" value="1"/>
</dbReference>
<organism evidence="6 7">
    <name type="scientific">Tardiphaga robiniae</name>
    <dbReference type="NCBI Taxonomy" id="943830"/>
    <lineage>
        <taxon>Bacteria</taxon>
        <taxon>Pseudomonadati</taxon>
        <taxon>Pseudomonadota</taxon>
        <taxon>Alphaproteobacteria</taxon>
        <taxon>Hyphomicrobiales</taxon>
        <taxon>Nitrobacteraceae</taxon>
        <taxon>Tardiphaga</taxon>
    </lineage>
</organism>
<dbReference type="OrthoDB" id="9779872at2"/>
<dbReference type="InterPro" id="IPR003439">
    <property type="entry name" value="ABC_transporter-like_ATP-bd"/>
</dbReference>
<gene>
    <name evidence="6" type="ORF">A4A58_06355</name>
</gene>
<dbReference type="GO" id="GO:1903806">
    <property type="term" value="P:L-isoleucine import across plasma membrane"/>
    <property type="evidence" value="ECO:0007669"/>
    <property type="project" value="TreeGrafter"/>
</dbReference>
<dbReference type="Pfam" id="PF00005">
    <property type="entry name" value="ABC_tran"/>
    <property type="match status" value="1"/>
</dbReference>
<dbReference type="Pfam" id="PF12399">
    <property type="entry name" value="BCA_ABC_TP_C"/>
    <property type="match status" value="1"/>
</dbReference>
<name>A0A163Z8B8_9BRAD</name>
<protein>
    <submittedName>
        <fullName evidence="6">ABC transporter ATP-binding protein</fullName>
    </submittedName>
</protein>
<dbReference type="GO" id="GO:0005524">
    <property type="term" value="F:ATP binding"/>
    <property type="evidence" value="ECO:0007669"/>
    <property type="project" value="UniProtKB-KW"/>
</dbReference>
<dbReference type="CDD" id="cd03219">
    <property type="entry name" value="ABC_Mj1267_LivG_branched"/>
    <property type="match status" value="1"/>
</dbReference>
<dbReference type="InterPro" id="IPR032823">
    <property type="entry name" value="BCA_ABC_TP_C"/>
</dbReference>
<dbReference type="InterPro" id="IPR003593">
    <property type="entry name" value="AAA+_ATPase"/>
</dbReference>
<dbReference type="GO" id="GO:0016887">
    <property type="term" value="F:ATP hydrolysis activity"/>
    <property type="evidence" value="ECO:0007669"/>
    <property type="project" value="InterPro"/>
</dbReference>
<dbReference type="InterPro" id="IPR051120">
    <property type="entry name" value="ABC_AA/LPS_Transport"/>
</dbReference>
<comment type="caution">
    <text evidence="6">The sequence shown here is derived from an EMBL/GenBank/DDBJ whole genome shotgun (WGS) entry which is preliminary data.</text>
</comment>
<dbReference type="PANTHER" id="PTHR45772">
    <property type="entry name" value="CONSERVED COMPONENT OF ABC TRANSPORTER FOR NATURAL AMINO ACIDS-RELATED"/>
    <property type="match status" value="1"/>
</dbReference>
<dbReference type="SMART" id="SM00382">
    <property type="entry name" value="AAA"/>
    <property type="match status" value="1"/>
</dbReference>
<evidence type="ECO:0000313" key="7">
    <source>
        <dbReference type="Proteomes" id="UP000076574"/>
    </source>
</evidence>
<dbReference type="GO" id="GO:0015808">
    <property type="term" value="P:L-alanine transport"/>
    <property type="evidence" value="ECO:0007669"/>
    <property type="project" value="TreeGrafter"/>
</dbReference>
<dbReference type="GO" id="GO:0042941">
    <property type="term" value="P:D-alanine transmembrane transport"/>
    <property type="evidence" value="ECO:0007669"/>
    <property type="project" value="TreeGrafter"/>
</dbReference>
<evidence type="ECO:0000256" key="4">
    <source>
        <dbReference type="ARBA" id="ARBA00024722"/>
    </source>
</evidence>
<dbReference type="FunFam" id="3.40.50.300:FF:000421">
    <property type="entry name" value="Branched-chain amino acid ABC transporter ATP-binding protein"/>
    <property type="match status" value="1"/>
</dbReference>
<keyword evidence="3 6" id="KW-0067">ATP-binding</keyword>
<evidence type="ECO:0000259" key="5">
    <source>
        <dbReference type="PROSITE" id="PS50893"/>
    </source>
</evidence>
<dbReference type="InterPro" id="IPR027417">
    <property type="entry name" value="P-loop_NTPase"/>
</dbReference>
<keyword evidence="7" id="KW-1185">Reference proteome</keyword>
<dbReference type="RefSeq" id="WP_068732993.1">
    <property type="nucleotide sequence ID" value="NZ_LVYV01000012.1"/>
</dbReference>
<dbReference type="GO" id="GO:0015192">
    <property type="term" value="F:L-phenylalanine transmembrane transporter activity"/>
    <property type="evidence" value="ECO:0007669"/>
    <property type="project" value="TreeGrafter"/>
</dbReference>
<sequence>MTDQTIITARGVTRRFGGLVALDSVDLDVPHGIVQAIIGPNGSGKTTLLNALSGASHADAGSIRIDGKEIFRLRPHRIARLGLARTFQNIRVFSNLTVLENVKVAAACNSPMSMFSIMLSTTTQRQRETEIESAARQALEIVGLAGRADDRPTQLPYAQQRLLEIARALASKPSVLLLDEPAAGMNMTESMTLLDTIAKLKGKGITVLLVEHNVRLVMGISDRVAVLDFGKKIAEGAPSDVQRNPLVIEAYLGRRHRHA</sequence>
<dbReference type="GO" id="GO:0015188">
    <property type="term" value="F:L-isoleucine transmembrane transporter activity"/>
    <property type="evidence" value="ECO:0007669"/>
    <property type="project" value="TreeGrafter"/>
</dbReference>
<dbReference type="GO" id="GO:0005304">
    <property type="term" value="F:L-valine transmembrane transporter activity"/>
    <property type="evidence" value="ECO:0007669"/>
    <property type="project" value="TreeGrafter"/>
</dbReference>
<evidence type="ECO:0000256" key="1">
    <source>
        <dbReference type="ARBA" id="ARBA00022448"/>
    </source>
</evidence>
<dbReference type="GO" id="GO:0005886">
    <property type="term" value="C:plasma membrane"/>
    <property type="evidence" value="ECO:0007669"/>
    <property type="project" value="TreeGrafter"/>
</dbReference>
<keyword evidence="1" id="KW-0813">Transport</keyword>
<dbReference type="Proteomes" id="UP000076574">
    <property type="component" value="Unassembled WGS sequence"/>
</dbReference>
<feature type="domain" description="ABC transporter" evidence="5">
    <location>
        <begin position="7"/>
        <end position="254"/>
    </location>
</feature>
<comment type="function">
    <text evidence="4">Involved in beta-(1--&gt;2)glucan export. Transmembrane domains (TMD) form a pore in the inner membrane and the ATP-binding domain (NBD) is responsible for energy generation.</text>
</comment>
<reference evidence="6 7" key="1">
    <citation type="submission" date="2016-03" db="EMBL/GenBank/DDBJ databases">
        <title>Microsymbionts genomes from the relict species Vavilovia formosa (Stev.) Fed.</title>
        <authorList>
            <person name="Kopat V."/>
            <person name="Chirak E."/>
            <person name="Kimeklis A."/>
            <person name="Andronov E."/>
        </authorList>
    </citation>
    <scope>NUCLEOTIDE SEQUENCE [LARGE SCALE GENOMIC DNA]</scope>
    <source>
        <strain evidence="6 7">Vaf07</strain>
    </source>
</reference>
<dbReference type="PROSITE" id="PS50893">
    <property type="entry name" value="ABC_TRANSPORTER_2"/>
    <property type="match status" value="1"/>
</dbReference>
<evidence type="ECO:0000256" key="2">
    <source>
        <dbReference type="ARBA" id="ARBA00022741"/>
    </source>
</evidence>
<accession>A0A163Z8B8</accession>
<dbReference type="AlphaFoldDB" id="A0A163Z8B8"/>
<dbReference type="SUPFAM" id="SSF52540">
    <property type="entry name" value="P-loop containing nucleoside triphosphate hydrolases"/>
    <property type="match status" value="1"/>
</dbReference>
<evidence type="ECO:0000313" key="6">
    <source>
        <dbReference type="EMBL" id="KZD23023.1"/>
    </source>
</evidence>
<proteinExistence type="predicted"/>
<dbReference type="STRING" id="943830.A4A58_06355"/>
<evidence type="ECO:0000256" key="3">
    <source>
        <dbReference type="ARBA" id="ARBA00022840"/>
    </source>
</evidence>